<reference evidence="3" key="1">
    <citation type="submission" date="2020-05" db="EMBL/GenBank/DDBJ databases">
        <authorList>
            <person name="Chiriac C."/>
            <person name="Salcher M."/>
            <person name="Ghai R."/>
            <person name="Kavagutti S V."/>
        </authorList>
    </citation>
    <scope>NUCLEOTIDE SEQUENCE</scope>
</reference>
<evidence type="ECO:0000313" key="2">
    <source>
        <dbReference type="EMBL" id="CAB4185305.1"/>
    </source>
</evidence>
<evidence type="ECO:0000313" key="5">
    <source>
        <dbReference type="EMBL" id="CAB5229977.1"/>
    </source>
</evidence>
<dbReference type="EMBL" id="LR797074">
    <property type="protein sequence ID" value="CAB4185305.1"/>
    <property type="molecule type" value="Genomic_DNA"/>
</dbReference>
<evidence type="ECO:0000313" key="1">
    <source>
        <dbReference type="EMBL" id="CAB4173476.1"/>
    </source>
</evidence>
<dbReference type="EMBL" id="LR797172">
    <property type="protein sequence ID" value="CAB4191039.1"/>
    <property type="molecule type" value="Genomic_DNA"/>
</dbReference>
<evidence type="ECO:0000313" key="4">
    <source>
        <dbReference type="EMBL" id="CAB4191039.1"/>
    </source>
</evidence>
<dbReference type="EMBL" id="LR798413">
    <property type="protein sequence ID" value="CAB5229977.1"/>
    <property type="molecule type" value="Genomic_DNA"/>
</dbReference>
<organism evidence="3">
    <name type="scientific">uncultured Caudovirales phage</name>
    <dbReference type="NCBI Taxonomy" id="2100421"/>
    <lineage>
        <taxon>Viruses</taxon>
        <taxon>Duplodnaviria</taxon>
        <taxon>Heunggongvirae</taxon>
        <taxon>Uroviricota</taxon>
        <taxon>Caudoviricetes</taxon>
        <taxon>Peduoviridae</taxon>
        <taxon>Maltschvirus</taxon>
        <taxon>Maltschvirus maltsch</taxon>
    </lineage>
</organism>
<proteinExistence type="predicted"/>
<name>A0A6J5R412_9CAUD</name>
<accession>A0A6J5R412</accession>
<sequence length="198" mass="21789">MTPEESLRIVRGAMNAVHLANAQDGRRLVSRIRDIIETDAWREFLHIGLGHQVTYGPDEFAKFVAKEQVSGLGVDPDRLVAIIRAHRDDALADIVQDLLTPALGTVGRPSLENGCNTTILVDQRDARYVVGRLKRDDPNLAGQVRDGVISAHAAAIQAGIRHPYKSIRADNVDLATRSLVRIYGKSAIIEAIYRVNQP</sequence>
<dbReference type="EMBL" id="LR796904">
    <property type="protein sequence ID" value="CAB4173476.1"/>
    <property type="molecule type" value="Genomic_DNA"/>
</dbReference>
<dbReference type="EMBL" id="LR797125">
    <property type="protein sequence ID" value="CAB4188358.1"/>
    <property type="molecule type" value="Genomic_DNA"/>
</dbReference>
<protein>
    <submittedName>
        <fullName evidence="3">Uncharacterized protein</fullName>
    </submittedName>
</protein>
<evidence type="ECO:0000313" key="3">
    <source>
        <dbReference type="EMBL" id="CAB4188358.1"/>
    </source>
</evidence>
<gene>
    <name evidence="2" type="ORF">UFOVP1120_33</name>
    <name evidence="3" type="ORF">UFOVP1183_27</name>
    <name evidence="4" type="ORF">UFOVP1227_10</name>
    <name evidence="5" type="ORF">UFOVP1571_33</name>
    <name evidence="1" type="ORF">UFOVP955_5</name>
</gene>